<sequence length="392" mass="45826">MLAERLINQYQVEVLTTCVKNYVTGDNEFPEGEENINGVLVRRFKADPIHKEKIYSYMRGAKRARKLRKFLYQSHLLALVSLFCPIWTFRRKYEINALNSNVFYSSSLFSFIKEHKKEYKAFIPISLDYPQMYYTALYAPEKTIVIPTMHYHSVSFRSILTQVFTKVAYIGFNTRAEEKLGKRIFGPRMSHHGIISVGIEMASPADWTATSAKYQLPPEYLLYVGRVDRNKLHHIFDYFVTYKETYKNSQLKLVMVGGLFTDTFQHPDIIYTGFVDEHEKTTIIQHAKIIINPSKYESLSLILLEAMSQKKAMLVNGLCNVLKEHCRKSKHAALAYFNKQDFIKKLHKIDSSEKLRIEMGEKGVQYVQKNYNWELILKRLTDSIEYIGKKND</sequence>
<dbReference type="CDD" id="cd03801">
    <property type="entry name" value="GT4_PimA-like"/>
    <property type="match status" value="1"/>
</dbReference>
<keyword evidence="2" id="KW-0812">Transmembrane</keyword>
<dbReference type="InterPro" id="IPR001296">
    <property type="entry name" value="Glyco_trans_1"/>
</dbReference>
<reference evidence="5" key="1">
    <citation type="submission" date="2017-04" db="EMBL/GenBank/DDBJ databases">
        <title>Function of individual gut microbiota members based on whole genome sequencing of pure cultures obtained from chicken caecum.</title>
        <authorList>
            <person name="Medvecky M."/>
            <person name="Cejkova D."/>
            <person name="Polansky O."/>
            <person name="Karasova D."/>
            <person name="Kubasova T."/>
            <person name="Cizek A."/>
            <person name="Rychlik I."/>
        </authorList>
    </citation>
    <scope>NUCLEOTIDE SEQUENCE [LARGE SCALE GENOMIC DNA]</scope>
    <source>
        <strain evidence="5">An67</strain>
    </source>
</reference>
<organism evidence="4 5">
    <name type="scientific">Bacteroides uniformis</name>
    <dbReference type="NCBI Taxonomy" id="820"/>
    <lineage>
        <taxon>Bacteria</taxon>
        <taxon>Pseudomonadati</taxon>
        <taxon>Bacteroidota</taxon>
        <taxon>Bacteroidia</taxon>
        <taxon>Bacteroidales</taxon>
        <taxon>Bacteroidaceae</taxon>
        <taxon>Bacteroides</taxon>
    </lineage>
</organism>
<feature type="transmembrane region" description="Helical" evidence="2">
    <location>
        <begin position="70"/>
        <end position="89"/>
    </location>
</feature>
<evidence type="ECO:0000313" key="4">
    <source>
        <dbReference type="EMBL" id="OUN54397.1"/>
    </source>
</evidence>
<dbReference type="GO" id="GO:0016757">
    <property type="term" value="F:glycosyltransferase activity"/>
    <property type="evidence" value="ECO:0007669"/>
    <property type="project" value="InterPro"/>
</dbReference>
<feature type="domain" description="Glycosyl transferase family 1" evidence="3">
    <location>
        <begin position="218"/>
        <end position="363"/>
    </location>
</feature>
<accession>A0A1Y3V5F9</accession>
<dbReference type="EMBL" id="NFHS01000005">
    <property type="protein sequence ID" value="OUN54397.1"/>
    <property type="molecule type" value="Genomic_DNA"/>
</dbReference>
<dbReference type="Proteomes" id="UP000196329">
    <property type="component" value="Unassembled WGS sequence"/>
</dbReference>
<evidence type="ECO:0000313" key="5">
    <source>
        <dbReference type="Proteomes" id="UP000196329"/>
    </source>
</evidence>
<dbReference type="Gene3D" id="3.40.50.2000">
    <property type="entry name" value="Glycogen Phosphorylase B"/>
    <property type="match status" value="1"/>
</dbReference>
<evidence type="ECO:0000256" key="2">
    <source>
        <dbReference type="SAM" id="Phobius"/>
    </source>
</evidence>
<dbReference type="AlphaFoldDB" id="A0A1Y3V5F9"/>
<name>A0A1Y3V5F9_BACUN</name>
<comment type="caution">
    <text evidence="4">The sequence shown here is derived from an EMBL/GenBank/DDBJ whole genome shotgun (WGS) entry which is preliminary data.</text>
</comment>
<dbReference type="PANTHER" id="PTHR46401:SF2">
    <property type="entry name" value="GLYCOSYLTRANSFERASE WBBK-RELATED"/>
    <property type="match status" value="1"/>
</dbReference>
<dbReference type="Pfam" id="PF00534">
    <property type="entry name" value="Glycos_transf_1"/>
    <property type="match status" value="1"/>
</dbReference>
<evidence type="ECO:0000259" key="3">
    <source>
        <dbReference type="Pfam" id="PF00534"/>
    </source>
</evidence>
<protein>
    <submittedName>
        <fullName evidence="4">Glycosyl transferase</fullName>
    </submittedName>
</protein>
<dbReference type="PANTHER" id="PTHR46401">
    <property type="entry name" value="GLYCOSYLTRANSFERASE WBBK-RELATED"/>
    <property type="match status" value="1"/>
</dbReference>
<keyword evidence="2" id="KW-1133">Transmembrane helix</keyword>
<dbReference type="SUPFAM" id="SSF53756">
    <property type="entry name" value="UDP-Glycosyltransferase/glycogen phosphorylase"/>
    <property type="match status" value="1"/>
</dbReference>
<keyword evidence="1 4" id="KW-0808">Transferase</keyword>
<proteinExistence type="predicted"/>
<evidence type="ECO:0000256" key="1">
    <source>
        <dbReference type="ARBA" id="ARBA00022679"/>
    </source>
</evidence>
<gene>
    <name evidence="4" type="ORF">B5G17_11975</name>
</gene>
<keyword evidence="2" id="KW-0472">Membrane</keyword>